<evidence type="ECO:0000313" key="3">
    <source>
        <dbReference type="Proteomes" id="UP000520198"/>
    </source>
</evidence>
<name>A0A7Y6UP53_9HYPH</name>
<dbReference type="AlphaFoldDB" id="A0A7Y6UP53"/>
<dbReference type="RefSeq" id="WP_176354109.1">
    <property type="nucleotide sequence ID" value="NZ_JABWDU010000003.1"/>
</dbReference>
<evidence type="ECO:0000256" key="1">
    <source>
        <dbReference type="SAM" id="Phobius"/>
    </source>
</evidence>
<feature type="transmembrane region" description="Helical" evidence="1">
    <location>
        <begin position="46"/>
        <end position="65"/>
    </location>
</feature>
<comment type="caution">
    <text evidence="2">The sequence shown here is derived from an EMBL/GenBank/DDBJ whole genome shotgun (WGS) entry which is preliminary data.</text>
</comment>
<evidence type="ECO:0000313" key="2">
    <source>
        <dbReference type="EMBL" id="NVD40664.1"/>
    </source>
</evidence>
<keyword evidence="3" id="KW-1185">Reference proteome</keyword>
<keyword evidence="1" id="KW-0812">Transmembrane</keyword>
<feature type="transmembrane region" description="Helical" evidence="1">
    <location>
        <begin position="22"/>
        <end position="40"/>
    </location>
</feature>
<keyword evidence="1" id="KW-1133">Transmembrane helix</keyword>
<dbReference type="EMBL" id="JABWDU010000003">
    <property type="protein sequence ID" value="NVD40664.1"/>
    <property type="molecule type" value="Genomic_DNA"/>
</dbReference>
<protein>
    <submittedName>
        <fullName evidence="2">Uncharacterized protein</fullName>
    </submittedName>
</protein>
<sequence length="70" mass="7963">MTDLNRTPTNTSPRRPFFFRRGPMETIATVLIATGFLMLFQPFALVLYTYSLVTLLAGTVMFIIVSKFPE</sequence>
<reference evidence="2 3" key="1">
    <citation type="submission" date="2020-06" db="EMBL/GenBank/DDBJ databases">
        <authorList>
            <person name="Grouzdev D.S."/>
        </authorList>
    </citation>
    <scope>NUCLEOTIDE SEQUENCE [LARGE SCALE GENOMIC DNA]</scope>
    <source>
        <strain evidence="2 3">HO-A22</strain>
    </source>
</reference>
<organism evidence="2 3">
    <name type="scientific">Ensifer oleiphilus</name>
    <dbReference type="NCBI Taxonomy" id="2742698"/>
    <lineage>
        <taxon>Bacteria</taxon>
        <taxon>Pseudomonadati</taxon>
        <taxon>Pseudomonadota</taxon>
        <taxon>Alphaproteobacteria</taxon>
        <taxon>Hyphomicrobiales</taxon>
        <taxon>Rhizobiaceae</taxon>
        <taxon>Sinorhizobium/Ensifer group</taxon>
        <taxon>Ensifer</taxon>
    </lineage>
</organism>
<accession>A0A7Y6UP53</accession>
<keyword evidence="1" id="KW-0472">Membrane</keyword>
<proteinExistence type="predicted"/>
<gene>
    <name evidence="2" type="ORF">HT585_17480</name>
</gene>
<dbReference type="Proteomes" id="UP000520198">
    <property type="component" value="Unassembled WGS sequence"/>
</dbReference>